<dbReference type="PANTHER" id="PTHR31963">
    <property type="entry name" value="RAS GUANINE NUCLEOTIDE EXCHANGE FACTOR K"/>
    <property type="match status" value="1"/>
</dbReference>
<keyword evidence="1" id="KW-0812">Transmembrane</keyword>
<organism evidence="2 3">
    <name type="scientific">Populus deltoides</name>
    <name type="common">Eastern poplar</name>
    <name type="synonym">Eastern cottonwood</name>
    <dbReference type="NCBI Taxonomy" id="3696"/>
    <lineage>
        <taxon>Eukaryota</taxon>
        <taxon>Viridiplantae</taxon>
        <taxon>Streptophyta</taxon>
        <taxon>Embryophyta</taxon>
        <taxon>Tracheophyta</taxon>
        <taxon>Spermatophyta</taxon>
        <taxon>Magnoliopsida</taxon>
        <taxon>eudicotyledons</taxon>
        <taxon>Gunneridae</taxon>
        <taxon>Pentapetalae</taxon>
        <taxon>rosids</taxon>
        <taxon>fabids</taxon>
        <taxon>Malpighiales</taxon>
        <taxon>Salicaceae</taxon>
        <taxon>Saliceae</taxon>
        <taxon>Populus</taxon>
    </lineage>
</organism>
<feature type="transmembrane region" description="Helical" evidence="1">
    <location>
        <begin position="278"/>
        <end position="302"/>
    </location>
</feature>
<comment type="caution">
    <text evidence="2">The sequence shown here is derived from an EMBL/GenBank/DDBJ whole genome shotgun (WGS) entry which is preliminary data.</text>
</comment>
<feature type="transmembrane region" description="Helical" evidence="1">
    <location>
        <begin position="145"/>
        <end position="163"/>
    </location>
</feature>
<evidence type="ECO:0000256" key="1">
    <source>
        <dbReference type="SAM" id="Phobius"/>
    </source>
</evidence>
<dbReference type="AlphaFoldDB" id="A0A8T2XJD0"/>
<keyword evidence="1" id="KW-1133">Transmembrane helix</keyword>
<sequence length="520" mass="59222">MAVPCSQTDDLVSTTQVPLIYQDQEDEAHLSKSLNHLETILRVFGFCQHSFISLTLSWLSFLLLGIALPAVMIHYFSYCTADCKKYQIRSFEIQVLVFQCLVAAISLVCISHNLRKYGFRKFLFVDRYHGHMAQFRDEYVKKINGFFRLLAVWVIPFLLLKIVREAVRIIYVPHHSWGQSVAILIALIVSWTYSITIYLSGCALFNLVCNFQVIHFENYGKLLERDMDVSQYIEEHIRLTHYLSKISHRFRIFFILELLVVTASQVVALFQTTWNSEIINFINGGDFVISSIVELVGLIICLHAAAKITHRAQGTGSVAAKWHSIVTCASDDTSQVEISSNCGSSEAANTGHLLCINYSESDLEAVDYVPVPTTTQLASYMSTYHKRQAFVTYLQSNPGGFSVFGWTIDRTLINTIFFLEMSLDWSIIAPLHTASAGNELKRSFDIIEHSGLSLLYLMAPQTRILIDKWCYCTSNDQNIIPGKETEEKIELKRPNEQLGIHILLASSNIWPQHVWQSSRY</sequence>
<proteinExistence type="predicted"/>
<evidence type="ECO:0000313" key="3">
    <source>
        <dbReference type="Proteomes" id="UP000807159"/>
    </source>
</evidence>
<dbReference type="Pfam" id="PF12056">
    <property type="entry name" value="DUF3537"/>
    <property type="match status" value="1"/>
</dbReference>
<gene>
    <name evidence="2" type="ORF">H0E87_022224</name>
</gene>
<keyword evidence="1" id="KW-0472">Membrane</keyword>
<feature type="transmembrane region" description="Helical" evidence="1">
    <location>
        <begin position="252"/>
        <end position="272"/>
    </location>
</feature>
<dbReference type="PANTHER" id="PTHR31963:SF28">
    <property type="entry name" value="GUSTATORY RECEPTOR"/>
    <property type="match status" value="1"/>
</dbReference>
<dbReference type="EMBL" id="JACEGQ020000012">
    <property type="protein sequence ID" value="KAH8492892.1"/>
    <property type="molecule type" value="Genomic_DNA"/>
</dbReference>
<feature type="transmembrane region" description="Helical" evidence="1">
    <location>
        <begin position="96"/>
        <end position="114"/>
    </location>
</feature>
<evidence type="ECO:0000313" key="2">
    <source>
        <dbReference type="EMBL" id="KAH8492892.1"/>
    </source>
</evidence>
<accession>A0A8T2XJD0</accession>
<protein>
    <submittedName>
        <fullName evidence="2">Uncharacterized protein</fullName>
    </submittedName>
</protein>
<feature type="transmembrane region" description="Helical" evidence="1">
    <location>
        <begin position="51"/>
        <end position="76"/>
    </location>
</feature>
<name>A0A8T2XJD0_POPDE</name>
<keyword evidence="3" id="KW-1185">Reference proteome</keyword>
<dbReference type="Proteomes" id="UP000807159">
    <property type="component" value="Chromosome 12"/>
</dbReference>
<feature type="transmembrane region" description="Helical" evidence="1">
    <location>
        <begin position="183"/>
        <end position="208"/>
    </location>
</feature>
<reference evidence="2" key="1">
    <citation type="journal article" date="2021" name="J. Hered.">
        <title>Genome Assembly of Salicaceae Populus deltoides (Eastern Cottonwood) I-69 Based on Nanopore Sequencing and Hi-C Technologies.</title>
        <authorList>
            <person name="Bai S."/>
            <person name="Wu H."/>
            <person name="Zhang J."/>
            <person name="Pan Z."/>
            <person name="Zhao W."/>
            <person name="Li Z."/>
            <person name="Tong C."/>
        </authorList>
    </citation>
    <scope>NUCLEOTIDE SEQUENCE</scope>
    <source>
        <tissue evidence="2">Leaf</tissue>
    </source>
</reference>
<dbReference type="InterPro" id="IPR021924">
    <property type="entry name" value="DUF3537"/>
</dbReference>